<feature type="transmembrane region" description="Helical" evidence="6">
    <location>
        <begin position="232"/>
        <end position="251"/>
    </location>
</feature>
<name>V5RGZ0_SPIAP</name>
<dbReference type="Proteomes" id="UP000018550">
    <property type="component" value="Chromosome"/>
</dbReference>
<evidence type="ECO:0000256" key="2">
    <source>
        <dbReference type="ARBA" id="ARBA00022475"/>
    </source>
</evidence>
<evidence type="ECO:0000313" key="7">
    <source>
        <dbReference type="EMBL" id="AHB35932.1"/>
    </source>
</evidence>
<dbReference type="eggNOG" id="COG1079">
    <property type="taxonomic scope" value="Bacteria"/>
</dbReference>
<evidence type="ECO:0000256" key="1">
    <source>
        <dbReference type="ARBA" id="ARBA00004651"/>
    </source>
</evidence>
<keyword evidence="3 6" id="KW-0812">Transmembrane</keyword>
<reference evidence="7 8" key="1">
    <citation type="journal article" date="2014" name="Genome Announc.">
        <title>Complete Genome Sequence of Spiroplasma apis B31T (ATCC 33834), a Bacterium Associated with May Disease of Honeybees (Apis mellifera).</title>
        <authorList>
            <person name="Ku C."/>
            <person name="Lo W.S."/>
            <person name="Chen L.L."/>
            <person name="Kuo C.H."/>
        </authorList>
    </citation>
    <scope>NUCLEOTIDE SEQUENCE [LARGE SCALE GENOMIC DNA]</scope>
    <source>
        <strain evidence="7">B31</strain>
    </source>
</reference>
<feature type="transmembrane region" description="Helical" evidence="6">
    <location>
        <begin position="263"/>
        <end position="282"/>
    </location>
</feature>
<accession>V5RGZ0</accession>
<protein>
    <submittedName>
        <fullName evidence="7">Ribose/galactose ABC transporter permease</fullName>
    </submittedName>
</protein>
<keyword evidence="4 6" id="KW-1133">Transmembrane helix</keyword>
<keyword evidence="2" id="KW-1003">Cell membrane</keyword>
<evidence type="ECO:0000256" key="4">
    <source>
        <dbReference type="ARBA" id="ARBA00022989"/>
    </source>
</evidence>
<dbReference type="PANTHER" id="PTHR43370">
    <property type="entry name" value="SUGAR ABC TRANSPORTER INTEGRAL MEMBRANE PROTEIN-RELATED"/>
    <property type="match status" value="1"/>
</dbReference>
<feature type="transmembrane region" description="Helical" evidence="6">
    <location>
        <begin position="6"/>
        <end position="25"/>
    </location>
</feature>
<evidence type="ECO:0000313" key="8">
    <source>
        <dbReference type="Proteomes" id="UP000018550"/>
    </source>
</evidence>
<organism evidence="7 8">
    <name type="scientific">Spiroplasma apis B31</name>
    <dbReference type="NCBI Taxonomy" id="1276258"/>
    <lineage>
        <taxon>Bacteria</taxon>
        <taxon>Bacillati</taxon>
        <taxon>Mycoplasmatota</taxon>
        <taxon>Mollicutes</taxon>
        <taxon>Entomoplasmatales</taxon>
        <taxon>Spiroplasmataceae</taxon>
        <taxon>Spiroplasma</taxon>
    </lineage>
</organism>
<feature type="transmembrane region" description="Helical" evidence="6">
    <location>
        <begin position="64"/>
        <end position="86"/>
    </location>
</feature>
<proteinExistence type="predicted"/>
<feature type="transmembrane region" description="Helical" evidence="6">
    <location>
        <begin position="93"/>
        <end position="112"/>
    </location>
</feature>
<dbReference type="CDD" id="cd06580">
    <property type="entry name" value="TM_PBP1_transp_TpRbsC_like"/>
    <property type="match status" value="1"/>
</dbReference>
<dbReference type="RefSeq" id="WP_023788866.1">
    <property type="nucleotide sequence ID" value="NC_022998.1"/>
</dbReference>
<comment type="subcellular location">
    <subcellularLocation>
        <location evidence="1">Cell membrane</location>
        <topology evidence="1">Multi-pass membrane protein</topology>
    </subcellularLocation>
</comment>
<gene>
    <name evidence="7" type="ORF">SAPIS_v1c00850</name>
</gene>
<dbReference type="Pfam" id="PF02653">
    <property type="entry name" value="BPD_transp_2"/>
    <property type="match status" value="1"/>
</dbReference>
<evidence type="ECO:0000256" key="6">
    <source>
        <dbReference type="SAM" id="Phobius"/>
    </source>
</evidence>
<feature type="transmembrane region" description="Helical" evidence="6">
    <location>
        <begin position="32"/>
        <end position="52"/>
    </location>
</feature>
<dbReference type="GO" id="GO:0022857">
    <property type="term" value="F:transmembrane transporter activity"/>
    <property type="evidence" value="ECO:0007669"/>
    <property type="project" value="InterPro"/>
</dbReference>
<feature type="transmembrane region" description="Helical" evidence="6">
    <location>
        <begin position="182"/>
        <end position="201"/>
    </location>
</feature>
<feature type="transmembrane region" description="Helical" evidence="6">
    <location>
        <begin position="207"/>
        <end position="225"/>
    </location>
</feature>
<keyword evidence="5 6" id="KW-0472">Membrane</keyword>
<dbReference type="STRING" id="1276258.SAPIS_v1c00850"/>
<evidence type="ECO:0000256" key="5">
    <source>
        <dbReference type="ARBA" id="ARBA00023136"/>
    </source>
</evidence>
<dbReference type="PANTHER" id="PTHR43370:SF1">
    <property type="entry name" value="GUANOSINE ABC TRANSPORTER PERMEASE PROTEIN NUPQ"/>
    <property type="match status" value="1"/>
</dbReference>
<dbReference type="PATRIC" id="fig|1276258.3.peg.82"/>
<dbReference type="EMBL" id="CP006682">
    <property type="protein sequence ID" value="AHB35932.1"/>
    <property type="molecule type" value="Genomic_DNA"/>
</dbReference>
<dbReference type="GO" id="GO:0005886">
    <property type="term" value="C:plasma membrane"/>
    <property type="evidence" value="ECO:0007669"/>
    <property type="project" value="UniProtKB-SubCell"/>
</dbReference>
<feature type="transmembrane region" description="Helical" evidence="6">
    <location>
        <begin position="132"/>
        <end position="153"/>
    </location>
</feature>
<evidence type="ECO:0000256" key="3">
    <source>
        <dbReference type="ARBA" id="ARBA00022692"/>
    </source>
</evidence>
<dbReference type="OrthoDB" id="9792579at2"/>
<keyword evidence="8" id="KW-1185">Reference proteome</keyword>
<dbReference type="HOGENOM" id="CLU_040769_1_2_14"/>
<dbReference type="AlphaFoldDB" id="V5RGZ0"/>
<sequence>MISSLLENFSMFLVIFTLASIAGMISERAGVVNVGIEGFMIIGGLVTALVGADCYSSMGNISQILALLGAACAGATISLLHSFASIKLKADQIISGTAINLLAQGIGLYVATTGKTYIYAEYTPISFESKNFLTFYFLIAILITSITGLYFTFTKTGMRHISAGENPNALDAAGVNVIKYRYVAVIVSGAIASVAGGIFTITVKGSFFYGTADGYGFLALAIMIVGQWRVKYIALGASLFSLFFTISKLIPLYGGIKDTYRDLFLVLPFVLSLLTMIVLSKWSKVPKAIGKPFEKSKR</sequence>
<dbReference type="InterPro" id="IPR001851">
    <property type="entry name" value="ABC_transp_permease"/>
</dbReference>
<dbReference type="KEGG" id="sapi:SAPIS_v1c00850"/>